<dbReference type="Proteomes" id="UP000268007">
    <property type="component" value="Unassembled WGS sequence"/>
</dbReference>
<sequence length="69" mass="7932">MHFISEVISGAFGLVFFIAWVLLVLYALMSILRSSMNQNTKLLWIIIILIVPVLGSLLYIFWGRNQSFL</sequence>
<dbReference type="InterPro" id="IPR027379">
    <property type="entry name" value="CLS_N"/>
</dbReference>
<feature type="domain" description="Cardiolipin synthase N-terminal" evidence="7">
    <location>
        <begin position="23"/>
        <end position="64"/>
    </location>
</feature>
<proteinExistence type="predicted"/>
<keyword evidence="5 6" id="KW-0472">Membrane</keyword>
<gene>
    <name evidence="8" type="ORF">BDD43_5929</name>
</gene>
<dbReference type="OrthoDB" id="1123412at2"/>
<keyword evidence="2" id="KW-1003">Cell membrane</keyword>
<accession>A0A495JAZ6</accession>
<name>A0A495JAZ6_9SPHI</name>
<feature type="transmembrane region" description="Helical" evidence="6">
    <location>
        <begin position="42"/>
        <end position="62"/>
    </location>
</feature>
<comment type="caution">
    <text evidence="8">The sequence shown here is derived from an EMBL/GenBank/DDBJ whole genome shotgun (WGS) entry which is preliminary data.</text>
</comment>
<evidence type="ECO:0000256" key="5">
    <source>
        <dbReference type="ARBA" id="ARBA00023136"/>
    </source>
</evidence>
<keyword evidence="3 6" id="KW-0812">Transmembrane</keyword>
<dbReference type="RefSeq" id="WP_121201694.1">
    <property type="nucleotide sequence ID" value="NZ_RBKU01000001.1"/>
</dbReference>
<protein>
    <submittedName>
        <fullName evidence="8">Phospholipase D-like protein</fullName>
    </submittedName>
</protein>
<keyword evidence="9" id="KW-1185">Reference proteome</keyword>
<evidence type="ECO:0000256" key="4">
    <source>
        <dbReference type="ARBA" id="ARBA00022989"/>
    </source>
</evidence>
<reference evidence="8 9" key="1">
    <citation type="submission" date="2018-10" db="EMBL/GenBank/DDBJ databases">
        <title>Genomic Encyclopedia of Archaeal and Bacterial Type Strains, Phase II (KMG-II): from individual species to whole genera.</title>
        <authorList>
            <person name="Goeker M."/>
        </authorList>
    </citation>
    <scope>NUCLEOTIDE SEQUENCE [LARGE SCALE GENOMIC DNA]</scope>
    <source>
        <strain evidence="8 9">DSM 18602</strain>
    </source>
</reference>
<evidence type="ECO:0000259" key="7">
    <source>
        <dbReference type="Pfam" id="PF13396"/>
    </source>
</evidence>
<dbReference type="GO" id="GO:0005886">
    <property type="term" value="C:plasma membrane"/>
    <property type="evidence" value="ECO:0007669"/>
    <property type="project" value="UniProtKB-SubCell"/>
</dbReference>
<dbReference type="AlphaFoldDB" id="A0A495JAZ6"/>
<comment type="subcellular location">
    <subcellularLocation>
        <location evidence="1">Cell membrane</location>
        <topology evidence="1">Multi-pass membrane protein</topology>
    </subcellularLocation>
</comment>
<evidence type="ECO:0000256" key="6">
    <source>
        <dbReference type="SAM" id="Phobius"/>
    </source>
</evidence>
<dbReference type="EMBL" id="RBKU01000001">
    <property type="protein sequence ID" value="RKR85658.1"/>
    <property type="molecule type" value="Genomic_DNA"/>
</dbReference>
<evidence type="ECO:0000313" key="9">
    <source>
        <dbReference type="Proteomes" id="UP000268007"/>
    </source>
</evidence>
<feature type="transmembrane region" description="Helical" evidence="6">
    <location>
        <begin position="12"/>
        <end position="30"/>
    </location>
</feature>
<keyword evidence="4 6" id="KW-1133">Transmembrane helix</keyword>
<dbReference type="Pfam" id="PF13396">
    <property type="entry name" value="PLDc_N"/>
    <property type="match status" value="1"/>
</dbReference>
<evidence type="ECO:0000256" key="3">
    <source>
        <dbReference type="ARBA" id="ARBA00022692"/>
    </source>
</evidence>
<evidence type="ECO:0000256" key="2">
    <source>
        <dbReference type="ARBA" id="ARBA00022475"/>
    </source>
</evidence>
<evidence type="ECO:0000256" key="1">
    <source>
        <dbReference type="ARBA" id="ARBA00004651"/>
    </source>
</evidence>
<organism evidence="8 9">
    <name type="scientific">Mucilaginibacter gracilis</name>
    <dbReference type="NCBI Taxonomy" id="423350"/>
    <lineage>
        <taxon>Bacteria</taxon>
        <taxon>Pseudomonadati</taxon>
        <taxon>Bacteroidota</taxon>
        <taxon>Sphingobacteriia</taxon>
        <taxon>Sphingobacteriales</taxon>
        <taxon>Sphingobacteriaceae</taxon>
        <taxon>Mucilaginibacter</taxon>
    </lineage>
</organism>
<evidence type="ECO:0000313" key="8">
    <source>
        <dbReference type="EMBL" id="RKR85658.1"/>
    </source>
</evidence>